<reference evidence="3 4" key="1">
    <citation type="journal article" date="2020" name="bioRxiv">
        <title>Whole genome comparisons of ergot fungi reveals the divergence and evolution of species within the genus Claviceps are the result of varying mechanisms driving genome evolution and host range expansion.</title>
        <authorList>
            <person name="Wyka S.A."/>
            <person name="Mondo S.J."/>
            <person name="Liu M."/>
            <person name="Dettman J."/>
            <person name="Nalam V."/>
            <person name="Broders K.D."/>
        </authorList>
    </citation>
    <scope>NUCLEOTIDE SEQUENCE [LARGE SCALE GENOMIC DNA]</scope>
    <source>
        <strain evidence="3 4">LM583</strain>
    </source>
</reference>
<dbReference type="EMBL" id="SRPR01000366">
    <property type="protein sequence ID" value="KAG5954127.1"/>
    <property type="molecule type" value="Genomic_DNA"/>
</dbReference>
<proteinExistence type="predicted"/>
<accession>A0ABQ7P4D3</accession>
<evidence type="ECO:0000256" key="2">
    <source>
        <dbReference type="SAM" id="MobiDB-lite"/>
    </source>
</evidence>
<evidence type="ECO:0000313" key="4">
    <source>
        <dbReference type="Proteomes" id="UP000742024"/>
    </source>
</evidence>
<comment type="caution">
    <text evidence="3">The sequence shown here is derived from an EMBL/GenBank/DDBJ whole genome shotgun (WGS) entry which is preliminary data.</text>
</comment>
<name>A0ABQ7P4D3_9HYPO</name>
<feature type="coiled-coil region" evidence="1">
    <location>
        <begin position="42"/>
        <end position="133"/>
    </location>
</feature>
<feature type="region of interest" description="Disordered" evidence="2">
    <location>
        <begin position="1"/>
        <end position="33"/>
    </location>
</feature>
<evidence type="ECO:0000256" key="1">
    <source>
        <dbReference type="SAM" id="Coils"/>
    </source>
</evidence>
<sequence length="377" mass="42610">MRRISIFGSPKADQSQRASRDEDTESMCSSSPQGCNDFMRLRAECERKLEDKTLEVDTLEARLQSLETQLQQERAQTKDKVARLTRSIQQLAEEKAKLREVILGNSVKQNISDEDIKQRFANLRQQIQALANNAAYDLSLEQIFPRALGDVKIKWSSSSPADRVFYIRSVIFGIIHRHILSRDIFGLEDSRLSREHHREMQLHDALGDFEGLLRENKVKGTLISDWRLATLKCVESFRPASRDRSAASSDIWNALEAFVRHGQDTLKLRSEISQLCDNAFTLRLLTRTSDDRYQFEIPKVGTEYDPEKDFIDAYGVIGAGKESNIIAIPFCGALIKYTVSGDTEISCVLESAQVVVQAKESKNSSYATGDLSTFSTS</sequence>
<organism evidence="3 4">
    <name type="scientific">Claviceps arundinis</name>
    <dbReference type="NCBI Taxonomy" id="1623583"/>
    <lineage>
        <taxon>Eukaryota</taxon>
        <taxon>Fungi</taxon>
        <taxon>Dikarya</taxon>
        <taxon>Ascomycota</taxon>
        <taxon>Pezizomycotina</taxon>
        <taxon>Sordariomycetes</taxon>
        <taxon>Hypocreomycetidae</taxon>
        <taxon>Hypocreales</taxon>
        <taxon>Clavicipitaceae</taxon>
        <taxon>Claviceps</taxon>
    </lineage>
</organism>
<protein>
    <submittedName>
        <fullName evidence="3">Uncharacterized protein</fullName>
    </submittedName>
</protein>
<keyword evidence="1" id="KW-0175">Coiled coil</keyword>
<evidence type="ECO:0000313" key="3">
    <source>
        <dbReference type="EMBL" id="KAG5954127.1"/>
    </source>
</evidence>
<dbReference type="Proteomes" id="UP000742024">
    <property type="component" value="Unassembled WGS sequence"/>
</dbReference>
<keyword evidence="4" id="KW-1185">Reference proteome</keyword>
<gene>
    <name evidence="3" type="ORF">E4U57_004799</name>
</gene>